<keyword evidence="3" id="KW-0808">Transferase</keyword>
<dbReference type="AlphaFoldDB" id="A0A2T5G1W1"/>
<dbReference type="Gene3D" id="3.40.50.2000">
    <property type="entry name" value="Glycogen Phosphorylase B"/>
    <property type="match status" value="2"/>
</dbReference>
<protein>
    <submittedName>
        <fullName evidence="3">Glycosyltransferase family 1 protein</fullName>
    </submittedName>
</protein>
<evidence type="ECO:0000259" key="1">
    <source>
        <dbReference type="Pfam" id="PF00534"/>
    </source>
</evidence>
<comment type="caution">
    <text evidence="3">The sequence shown here is derived from an EMBL/GenBank/DDBJ whole genome shotgun (WGS) entry which is preliminary data.</text>
</comment>
<dbReference type="Proteomes" id="UP000244162">
    <property type="component" value="Unassembled WGS sequence"/>
</dbReference>
<name>A0A2T5G1W1_9SPHN</name>
<dbReference type="GO" id="GO:0016757">
    <property type="term" value="F:glycosyltransferase activity"/>
    <property type="evidence" value="ECO:0007669"/>
    <property type="project" value="InterPro"/>
</dbReference>
<evidence type="ECO:0000313" key="3">
    <source>
        <dbReference type="EMBL" id="PTQ13136.1"/>
    </source>
</evidence>
<sequence length="387" mass="42321">MGRPLTIVHVITRLLRAGAEENTWSSCVHQARSGHRVHLFYGAESNPDYYERQGTDVRLQLIPSLVRPIHPLKDVQAYGELRKAFAALRPDIVHTHTSKAGIVGRQAARAVKVPHIVHGVHMLPFSNVGAVERFVYLAAEHAVAPGTDLFVHVSHGTKQAYETASIGRKVPHRVVRSGMEIGKFRDAPWPDDWRDMLRIGPDEEKPSVILMLAALEPRKRHIDFLEGFAAATRPGEPIRLIFAGDGPDREAVHQKVADLGLADRVVLLGYYPTPERVVALSDIGVLASLREGLPRVVVQYLGGGKPAVVSPVEAIEEIVQHGVNGRIVPSPDAAEVARVAVDLIRDRSELARLSAGAAVSPVDEWSFPAMFAALDASYESLPVPARR</sequence>
<evidence type="ECO:0000259" key="2">
    <source>
        <dbReference type="Pfam" id="PF13579"/>
    </source>
</evidence>
<dbReference type="RefSeq" id="WP_107966370.1">
    <property type="nucleotide sequence ID" value="NZ_NWBU01000004.1"/>
</dbReference>
<dbReference type="InterPro" id="IPR028098">
    <property type="entry name" value="Glyco_trans_4-like_N"/>
</dbReference>
<evidence type="ECO:0000313" key="4">
    <source>
        <dbReference type="Proteomes" id="UP000244162"/>
    </source>
</evidence>
<dbReference type="Pfam" id="PF13579">
    <property type="entry name" value="Glyco_trans_4_4"/>
    <property type="match status" value="1"/>
</dbReference>
<accession>A0A2T5G1W1</accession>
<dbReference type="PANTHER" id="PTHR12526">
    <property type="entry name" value="GLYCOSYLTRANSFERASE"/>
    <property type="match status" value="1"/>
</dbReference>
<dbReference type="Pfam" id="PF00534">
    <property type="entry name" value="Glycos_transf_1"/>
    <property type="match status" value="1"/>
</dbReference>
<dbReference type="EMBL" id="NWBU01000004">
    <property type="protein sequence ID" value="PTQ13136.1"/>
    <property type="molecule type" value="Genomic_DNA"/>
</dbReference>
<dbReference type="PANTHER" id="PTHR12526:SF630">
    <property type="entry name" value="GLYCOSYLTRANSFERASE"/>
    <property type="match status" value="1"/>
</dbReference>
<reference evidence="3 4" key="1">
    <citation type="submission" date="2017-09" db="EMBL/GenBank/DDBJ databases">
        <title>Sphingomonas panjinensis sp.nov., isolated from oil-contaminated soil.</title>
        <authorList>
            <person name="Wang L."/>
            <person name="Chen L."/>
        </authorList>
    </citation>
    <scope>NUCLEOTIDE SEQUENCE [LARGE SCALE GENOMIC DNA]</scope>
    <source>
        <strain evidence="3 4">FW-11</strain>
    </source>
</reference>
<dbReference type="InterPro" id="IPR001296">
    <property type="entry name" value="Glyco_trans_1"/>
</dbReference>
<keyword evidence="4" id="KW-1185">Reference proteome</keyword>
<feature type="domain" description="Glycosyltransferase subfamily 4-like N-terminal" evidence="2">
    <location>
        <begin position="18"/>
        <end position="176"/>
    </location>
</feature>
<dbReference type="OrthoDB" id="7527790at2"/>
<feature type="domain" description="Glycosyl transferase family 1" evidence="1">
    <location>
        <begin position="203"/>
        <end position="355"/>
    </location>
</feature>
<dbReference type="SUPFAM" id="SSF53756">
    <property type="entry name" value="UDP-Glycosyltransferase/glycogen phosphorylase"/>
    <property type="match status" value="1"/>
</dbReference>
<organism evidence="3 4">
    <name type="scientific">Sphingomonas oleivorans</name>
    <dbReference type="NCBI Taxonomy" id="1735121"/>
    <lineage>
        <taxon>Bacteria</taxon>
        <taxon>Pseudomonadati</taxon>
        <taxon>Pseudomonadota</taxon>
        <taxon>Alphaproteobacteria</taxon>
        <taxon>Sphingomonadales</taxon>
        <taxon>Sphingomonadaceae</taxon>
        <taxon>Sphingomonas</taxon>
    </lineage>
</organism>
<gene>
    <name evidence="3" type="ORF">CLG96_03120</name>
</gene>
<proteinExistence type="predicted"/>